<dbReference type="Proteomes" id="UP000185657">
    <property type="component" value="Unassembled WGS sequence"/>
</dbReference>
<evidence type="ECO:0000256" key="1">
    <source>
        <dbReference type="ARBA" id="ARBA00004141"/>
    </source>
</evidence>
<dbReference type="OrthoDB" id="9151794at2"/>
<evidence type="ECO:0000259" key="8">
    <source>
        <dbReference type="Pfam" id="PF07219"/>
    </source>
</evidence>
<dbReference type="Proteomes" id="UP000185680">
    <property type="component" value="Chromosome"/>
</dbReference>
<dbReference type="EMBL" id="LVWD01000003">
    <property type="protein sequence ID" value="OAD43818.1"/>
    <property type="molecule type" value="Genomic_DNA"/>
</dbReference>
<keyword evidence="4 7" id="KW-0812">Transmembrane</keyword>
<dbReference type="STRING" id="1763535.LPB072_16885"/>
<dbReference type="GO" id="GO:0042168">
    <property type="term" value="P:heme metabolic process"/>
    <property type="evidence" value="ECO:0007669"/>
    <property type="project" value="InterPro"/>
</dbReference>
<keyword evidence="6 7" id="KW-0472">Membrane</keyword>
<name>A0A162PCR0_9BURK</name>
<keyword evidence="3" id="KW-1003">Cell membrane</keyword>
<reference evidence="10 11" key="1">
    <citation type="submission" date="2016-02" db="EMBL/GenBank/DDBJ databases">
        <title>Draft genome sequence of Hydrogenophaga sp. LPB0072.</title>
        <authorList>
            <person name="Shin S.-K."/>
            <person name="Yi H."/>
        </authorList>
    </citation>
    <scope>NUCLEOTIDE SEQUENCE [LARGE SCALE GENOMIC DNA]</scope>
    <source>
        <strain evidence="10 11">LPB0072</strain>
    </source>
</reference>
<dbReference type="GO" id="GO:0005886">
    <property type="term" value="C:plasma membrane"/>
    <property type="evidence" value="ECO:0007669"/>
    <property type="project" value="UniProtKB-SubCell"/>
</dbReference>
<evidence type="ECO:0000256" key="6">
    <source>
        <dbReference type="ARBA" id="ARBA00023136"/>
    </source>
</evidence>
<evidence type="ECO:0000313" key="12">
    <source>
        <dbReference type="Proteomes" id="UP000185680"/>
    </source>
</evidence>
<dbReference type="InterPro" id="IPR010817">
    <property type="entry name" value="HemY_N"/>
</dbReference>
<dbReference type="InterPro" id="IPR005254">
    <property type="entry name" value="Heme_biosyn_assoc_TPR_pro"/>
</dbReference>
<accession>A0A162PCR0</accession>
<dbReference type="EMBL" id="CP017476">
    <property type="protein sequence ID" value="AOW15743.1"/>
    <property type="molecule type" value="Genomic_DNA"/>
</dbReference>
<reference evidence="9 12" key="2">
    <citation type="submission" date="2016-10" db="EMBL/GenBank/DDBJ databases">
        <title>Hydorgenophaga sp. LPB0072 isolated from gastropod.</title>
        <authorList>
            <person name="Kim E."/>
            <person name="Yi H."/>
        </authorList>
    </citation>
    <scope>NUCLEOTIDE SEQUENCE [LARGE SCALE GENOMIC DNA]</scope>
    <source>
        <strain evidence="9 12">LPB0072</strain>
    </source>
</reference>
<keyword evidence="5 7" id="KW-1133">Transmembrane helix</keyword>
<proteinExistence type="predicted"/>
<evidence type="ECO:0000313" key="11">
    <source>
        <dbReference type="Proteomes" id="UP000185657"/>
    </source>
</evidence>
<comment type="subcellular location">
    <subcellularLocation>
        <location evidence="2">Cell membrane</location>
    </subcellularLocation>
    <subcellularLocation>
        <location evidence="1">Membrane</location>
        <topology evidence="1">Multi-pass membrane protein</topology>
    </subcellularLocation>
</comment>
<evidence type="ECO:0000313" key="10">
    <source>
        <dbReference type="EMBL" id="OAD43818.1"/>
    </source>
</evidence>
<dbReference type="AlphaFoldDB" id="A0A162PCR0"/>
<dbReference type="NCBIfam" id="TIGR00540">
    <property type="entry name" value="TPR_hemY_coli"/>
    <property type="match status" value="1"/>
</dbReference>
<dbReference type="KEGG" id="hyl:LPB072_16885"/>
<organism evidence="9 12">
    <name type="scientific">Hydrogenophaga crassostreae</name>
    <dbReference type="NCBI Taxonomy" id="1763535"/>
    <lineage>
        <taxon>Bacteria</taxon>
        <taxon>Pseudomonadati</taxon>
        <taxon>Pseudomonadota</taxon>
        <taxon>Betaproteobacteria</taxon>
        <taxon>Burkholderiales</taxon>
        <taxon>Comamonadaceae</taxon>
        <taxon>Hydrogenophaga</taxon>
    </lineage>
</organism>
<evidence type="ECO:0000256" key="3">
    <source>
        <dbReference type="ARBA" id="ARBA00022475"/>
    </source>
</evidence>
<protein>
    <recommendedName>
        <fullName evidence="8">HemY N-terminal domain-containing protein</fullName>
    </recommendedName>
</protein>
<evidence type="ECO:0000313" key="9">
    <source>
        <dbReference type="EMBL" id="AOW15743.1"/>
    </source>
</evidence>
<feature type="domain" description="HemY N-terminal" evidence="8">
    <location>
        <begin position="30"/>
        <end position="119"/>
    </location>
</feature>
<evidence type="ECO:0000256" key="5">
    <source>
        <dbReference type="ARBA" id="ARBA00022989"/>
    </source>
</evidence>
<evidence type="ECO:0000256" key="4">
    <source>
        <dbReference type="ARBA" id="ARBA00022692"/>
    </source>
</evidence>
<evidence type="ECO:0000256" key="2">
    <source>
        <dbReference type="ARBA" id="ARBA00004236"/>
    </source>
</evidence>
<evidence type="ECO:0000256" key="7">
    <source>
        <dbReference type="SAM" id="Phobius"/>
    </source>
</evidence>
<gene>
    <name evidence="9" type="ORF">LPB072_16885</name>
    <name evidence="10" type="ORF">LPB72_04150</name>
</gene>
<keyword evidence="11" id="KW-1185">Reference proteome</keyword>
<dbReference type="Pfam" id="PF07219">
    <property type="entry name" value="HemY_N"/>
    <property type="match status" value="1"/>
</dbReference>
<sequence length="428" mass="47588">MRSVFWLLGLAAIAVSLALLVGGNQALFTLFWPPYRFDMSFNFVLFCLVAGFILGYLALRAVAMLRELPRQAKRWREQQVERAAVAGVLDALSLQLAGRFVRAQTAALGALEQLEAMPSVSLPRREQMQALAHLLVAESAQALQKTEERDSHLQKAMDPVWRKQYPDVFEGAVLRATRWAIEDRDADAARNWLSELPQGAVRRIQALRLKLRVARLAGSTDEALETARLLAKHRAFSDDVAVSIVRGLAADALGRAHDLTQLRGVWAQLDTQERAMPDLALAAARRANSLRHAQPEGAVEERAASAALVQRWLEPAWSRFVDLDATQQRDLVTMVEQGLAELDATGFARLEQMQRQWPTNGFLQYLAGQACMRRQLWGKATQLLGQASHSLKDAVLLRRAWCSLAVLAEERNDSSSALAAWKKAASLE</sequence>
<feature type="transmembrane region" description="Helical" evidence="7">
    <location>
        <begin position="39"/>
        <end position="59"/>
    </location>
</feature>